<evidence type="ECO:0000313" key="2">
    <source>
        <dbReference type="Proteomes" id="UP000824001"/>
    </source>
</evidence>
<gene>
    <name evidence="1" type="ORF">IAC18_06615</name>
</gene>
<dbReference type="AlphaFoldDB" id="A0A9D1FDW9"/>
<dbReference type="EMBL" id="DVJK01000184">
    <property type="protein sequence ID" value="HIS67220.1"/>
    <property type="molecule type" value="Genomic_DNA"/>
</dbReference>
<organism evidence="1 2">
    <name type="scientific">Candidatus Scatomorpha merdipullorum</name>
    <dbReference type="NCBI Taxonomy" id="2840927"/>
    <lineage>
        <taxon>Bacteria</taxon>
        <taxon>Bacillati</taxon>
        <taxon>Bacillota</taxon>
        <taxon>Clostridia</taxon>
        <taxon>Eubacteriales</taxon>
        <taxon>Candidatus Scatomorpha</taxon>
    </lineage>
</organism>
<proteinExistence type="predicted"/>
<comment type="caution">
    <text evidence="1">The sequence shown here is derived from an EMBL/GenBank/DDBJ whole genome shotgun (WGS) entry which is preliminary data.</text>
</comment>
<protein>
    <submittedName>
        <fullName evidence="1">Uncharacterized protein</fullName>
    </submittedName>
</protein>
<name>A0A9D1FDW9_9FIRM</name>
<evidence type="ECO:0000313" key="1">
    <source>
        <dbReference type="EMBL" id="HIS67220.1"/>
    </source>
</evidence>
<sequence length="85" mass="9336">MNNNYSIDLNTALRLACLEAGLENAALESAKLAGGYWELELSADEMRYDCFVDAESGEVCGLDFYPVPVEEYPAERQEPAGRKAA</sequence>
<reference evidence="1" key="1">
    <citation type="submission" date="2020-10" db="EMBL/GenBank/DDBJ databases">
        <authorList>
            <person name="Gilroy R."/>
        </authorList>
    </citation>
    <scope>NUCLEOTIDE SEQUENCE</scope>
    <source>
        <strain evidence="1">ChiHjej10B9-9673</strain>
    </source>
</reference>
<dbReference type="Proteomes" id="UP000824001">
    <property type="component" value="Unassembled WGS sequence"/>
</dbReference>
<reference evidence="1" key="2">
    <citation type="journal article" date="2021" name="PeerJ">
        <title>Extensive microbial diversity within the chicken gut microbiome revealed by metagenomics and culture.</title>
        <authorList>
            <person name="Gilroy R."/>
            <person name="Ravi A."/>
            <person name="Getino M."/>
            <person name="Pursley I."/>
            <person name="Horton D.L."/>
            <person name="Alikhan N.F."/>
            <person name="Baker D."/>
            <person name="Gharbi K."/>
            <person name="Hall N."/>
            <person name="Watson M."/>
            <person name="Adriaenssens E.M."/>
            <person name="Foster-Nyarko E."/>
            <person name="Jarju S."/>
            <person name="Secka A."/>
            <person name="Antonio M."/>
            <person name="Oren A."/>
            <person name="Chaudhuri R.R."/>
            <person name="La Ragione R."/>
            <person name="Hildebrand F."/>
            <person name="Pallen M.J."/>
        </authorList>
    </citation>
    <scope>NUCLEOTIDE SEQUENCE</scope>
    <source>
        <strain evidence="1">ChiHjej10B9-9673</strain>
    </source>
</reference>
<accession>A0A9D1FDW9</accession>